<evidence type="ECO:0000256" key="11">
    <source>
        <dbReference type="ARBA" id="ARBA00022777"/>
    </source>
</evidence>
<protein>
    <recommendedName>
        <fullName evidence="2">non-specific serine/threonine protein kinase</fullName>
        <ecNumber evidence="2">2.7.11.1</ecNumber>
    </recommendedName>
</protein>
<dbReference type="SUPFAM" id="SSF56112">
    <property type="entry name" value="Protein kinase-like (PK-like)"/>
    <property type="match status" value="1"/>
</dbReference>
<evidence type="ECO:0000256" key="16">
    <source>
        <dbReference type="ARBA" id="ARBA00047899"/>
    </source>
</evidence>
<feature type="binding site" evidence="18">
    <location>
        <position position="594"/>
    </location>
    <ligand>
        <name>ATP</name>
        <dbReference type="ChEBI" id="CHEBI:30616"/>
    </ligand>
</feature>
<dbReference type="PANTHER" id="PTHR45631">
    <property type="entry name" value="OS07G0107800 PROTEIN-RELATED"/>
    <property type="match status" value="1"/>
</dbReference>
<dbReference type="Proteomes" id="UP001229421">
    <property type="component" value="Unassembled WGS sequence"/>
</dbReference>
<dbReference type="InterPro" id="IPR001611">
    <property type="entry name" value="Leu-rich_rpt"/>
</dbReference>
<evidence type="ECO:0000256" key="8">
    <source>
        <dbReference type="ARBA" id="ARBA00022729"/>
    </source>
</evidence>
<dbReference type="Pfam" id="PF12819">
    <property type="entry name" value="Malectin_like"/>
    <property type="match status" value="1"/>
</dbReference>
<dbReference type="PROSITE" id="PS50011">
    <property type="entry name" value="PROTEIN_KINASE_DOM"/>
    <property type="match status" value="1"/>
</dbReference>
<dbReference type="Pfam" id="PF00560">
    <property type="entry name" value="LRR_1"/>
    <property type="match status" value="1"/>
</dbReference>
<dbReference type="InterPro" id="IPR024788">
    <property type="entry name" value="Malectin-like_Carb-bd_dom"/>
</dbReference>
<comment type="subcellular location">
    <subcellularLocation>
        <location evidence="1">Membrane</location>
        <topology evidence="1">Single-pass membrane protein</topology>
    </subcellularLocation>
</comment>
<keyword evidence="7 20" id="KW-0812">Transmembrane</keyword>
<dbReference type="EC" id="2.7.11.1" evidence="2"/>
<evidence type="ECO:0000256" key="18">
    <source>
        <dbReference type="PROSITE-ProRule" id="PRU10141"/>
    </source>
</evidence>
<feature type="transmembrane region" description="Helical" evidence="20">
    <location>
        <begin position="508"/>
        <end position="532"/>
    </location>
</feature>
<keyword evidence="13 20" id="KW-1133">Transmembrane helix</keyword>
<dbReference type="PROSITE" id="PS00107">
    <property type="entry name" value="PROTEIN_KINASE_ATP"/>
    <property type="match status" value="1"/>
</dbReference>
<evidence type="ECO:0000259" key="22">
    <source>
        <dbReference type="PROSITE" id="PS50011"/>
    </source>
</evidence>
<dbReference type="SUPFAM" id="SSF52058">
    <property type="entry name" value="L domain-like"/>
    <property type="match status" value="1"/>
</dbReference>
<organism evidence="23 24">
    <name type="scientific">Tagetes erecta</name>
    <name type="common">African marigold</name>
    <dbReference type="NCBI Taxonomy" id="13708"/>
    <lineage>
        <taxon>Eukaryota</taxon>
        <taxon>Viridiplantae</taxon>
        <taxon>Streptophyta</taxon>
        <taxon>Embryophyta</taxon>
        <taxon>Tracheophyta</taxon>
        <taxon>Spermatophyta</taxon>
        <taxon>Magnoliopsida</taxon>
        <taxon>eudicotyledons</taxon>
        <taxon>Gunneridae</taxon>
        <taxon>Pentapetalae</taxon>
        <taxon>asterids</taxon>
        <taxon>campanulids</taxon>
        <taxon>Asterales</taxon>
        <taxon>Asteraceae</taxon>
        <taxon>Asteroideae</taxon>
        <taxon>Heliantheae alliance</taxon>
        <taxon>Tageteae</taxon>
        <taxon>Tagetes</taxon>
    </lineage>
</organism>
<evidence type="ECO:0000256" key="7">
    <source>
        <dbReference type="ARBA" id="ARBA00022692"/>
    </source>
</evidence>
<keyword evidence="6" id="KW-0808">Transferase</keyword>
<dbReference type="Gene3D" id="3.30.200.20">
    <property type="entry name" value="Phosphorylase Kinase, domain 1"/>
    <property type="match status" value="1"/>
</dbReference>
<evidence type="ECO:0000256" key="3">
    <source>
        <dbReference type="ARBA" id="ARBA00022527"/>
    </source>
</evidence>
<keyword evidence="9" id="KW-0677">Repeat</keyword>
<evidence type="ECO:0000256" key="10">
    <source>
        <dbReference type="ARBA" id="ARBA00022741"/>
    </source>
</evidence>
<keyword evidence="5" id="KW-0433">Leucine-rich repeat</keyword>
<feature type="signal peptide" evidence="21">
    <location>
        <begin position="1"/>
        <end position="25"/>
    </location>
</feature>
<keyword evidence="15" id="KW-0675">Receptor</keyword>
<dbReference type="InterPro" id="IPR001245">
    <property type="entry name" value="Ser-Thr/Tyr_kinase_cat_dom"/>
</dbReference>
<gene>
    <name evidence="23" type="ORF">QVD17_02656</name>
</gene>
<keyword evidence="8 21" id="KW-0732">Signal</keyword>
<dbReference type="GO" id="GO:0016020">
    <property type="term" value="C:membrane"/>
    <property type="evidence" value="ECO:0007669"/>
    <property type="project" value="UniProtKB-SubCell"/>
</dbReference>
<dbReference type="InterPro" id="IPR032675">
    <property type="entry name" value="LRR_dom_sf"/>
</dbReference>
<sequence>MKLLRCCSPILILYVTLMILVTVRAQDDQSGYISIDCGITEGSKYTDKITGINYVSDANFIEGGVSRAILPAYNLPTLGLHLTTLRSFPQNIRNCYTLKPKQGKNNRYLIRVRFLYGDYESKGDQPQFDIYIGADLWNKVYIPDPTAQYYHEILHLASSDYINICLVNIGLGTPFISAIELRPLDITMYEPKSTSLDVFDRTSFNPNEDVRYADDKYDRIWYSVIVPGTSVIHTPNTVSPGPLNLPSKVMSTAITPTNSTDAISLTWETTITYNYIIYAHFAEVETLKSNQIREFNVYLNGNLWYKTLSPSTNITTLKSASPLTGFSSLTLEINRTLNSTLPPIINAIEIYIPKQFQLQQTEDQDAGAIWSIKATYMIKRNWQGDPCVPQAFLWDGLNCNYNDPEAAKIISLNLSSSGLSGEIASALANLTMIKSLDLSYNNLTGNVPEFLARLDNLMILTIYCKKIQASNFILCSNNNYMISIEASNDEDKSSCVEDSCRNNKHNKVIVPVVATVIPIIVLLTAFAIAWLIKRQKRKVDADMIRNDEQFIPRNQQYTFSEVQSITNNFKTVIGKGGFGTVYYGYIGDDQVAVKMLSASSVQGYKEFQAEVKLLMDVHHKNITSLIGYCNDNNHMGIIYEFMANRSLEKHLFDGSPHVLNWERRLQIACDAAEGLVYLHHGCMPPIVHRDVKSSNILLNEDFQAKLADFGLSRAFTTEDATHVSTIVAGTRGYLDPAYYTTNKLTQKTDVYGFGVVLLELITSRRAFSEDIHTINWVKSMIAEGSIENIIDHRLKGGFDINIAWKVTEIALACVDHISVKRPAMNDVAIELKNCLQAEKTRIGKPNNQSGEISFDIESMSGPTPR</sequence>
<dbReference type="InterPro" id="IPR017441">
    <property type="entry name" value="Protein_kinase_ATP_BS"/>
</dbReference>
<dbReference type="GO" id="GO:0005524">
    <property type="term" value="F:ATP binding"/>
    <property type="evidence" value="ECO:0007669"/>
    <property type="project" value="UniProtKB-UniRule"/>
</dbReference>
<evidence type="ECO:0000256" key="13">
    <source>
        <dbReference type="ARBA" id="ARBA00022989"/>
    </source>
</evidence>
<keyword evidence="24" id="KW-1185">Reference proteome</keyword>
<feature type="domain" description="Protein kinase" evidence="22">
    <location>
        <begin position="567"/>
        <end position="835"/>
    </location>
</feature>
<feature type="chain" id="PRO_5042269302" description="non-specific serine/threonine protein kinase" evidence="21">
    <location>
        <begin position="26"/>
        <end position="865"/>
    </location>
</feature>
<evidence type="ECO:0000256" key="12">
    <source>
        <dbReference type="ARBA" id="ARBA00022840"/>
    </source>
</evidence>
<dbReference type="PANTHER" id="PTHR45631:SF202">
    <property type="entry name" value="SENESCENCE-INDUCED RECEPTOR-LIKE SERINE_THREONINE-PROTEIN KINASE"/>
    <property type="match status" value="1"/>
</dbReference>
<evidence type="ECO:0000256" key="2">
    <source>
        <dbReference type="ARBA" id="ARBA00012513"/>
    </source>
</evidence>
<evidence type="ECO:0000256" key="17">
    <source>
        <dbReference type="ARBA" id="ARBA00048679"/>
    </source>
</evidence>
<dbReference type="InterPro" id="IPR011009">
    <property type="entry name" value="Kinase-like_dom_sf"/>
</dbReference>
<name>A0AAD8LEC1_TARER</name>
<dbReference type="AlphaFoldDB" id="A0AAD8LEC1"/>
<keyword evidence="14 20" id="KW-0472">Membrane</keyword>
<evidence type="ECO:0000256" key="5">
    <source>
        <dbReference type="ARBA" id="ARBA00022614"/>
    </source>
</evidence>
<dbReference type="PROSITE" id="PS00108">
    <property type="entry name" value="PROTEIN_KINASE_ST"/>
    <property type="match status" value="1"/>
</dbReference>
<dbReference type="Gene3D" id="3.80.10.10">
    <property type="entry name" value="Ribonuclease Inhibitor"/>
    <property type="match status" value="1"/>
</dbReference>
<evidence type="ECO:0000256" key="21">
    <source>
        <dbReference type="SAM" id="SignalP"/>
    </source>
</evidence>
<comment type="catalytic activity">
    <reaction evidence="16">
        <text>L-threonyl-[protein] + ATP = O-phospho-L-threonyl-[protein] + ADP + H(+)</text>
        <dbReference type="Rhea" id="RHEA:46608"/>
        <dbReference type="Rhea" id="RHEA-COMP:11060"/>
        <dbReference type="Rhea" id="RHEA-COMP:11605"/>
        <dbReference type="ChEBI" id="CHEBI:15378"/>
        <dbReference type="ChEBI" id="CHEBI:30013"/>
        <dbReference type="ChEBI" id="CHEBI:30616"/>
        <dbReference type="ChEBI" id="CHEBI:61977"/>
        <dbReference type="ChEBI" id="CHEBI:456216"/>
        <dbReference type="EC" id="2.7.11.1"/>
    </reaction>
</comment>
<evidence type="ECO:0000256" key="19">
    <source>
        <dbReference type="SAM" id="MobiDB-lite"/>
    </source>
</evidence>
<evidence type="ECO:0000256" key="9">
    <source>
        <dbReference type="ARBA" id="ARBA00022737"/>
    </source>
</evidence>
<feature type="region of interest" description="Disordered" evidence="19">
    <location>
        <begin position="845"/>
        <end position="865"/>
    </location>
</feature>
<dbReference type="InterPro" id="IPR000719">
    <property type="entry name" value="Prot_kinase_dom"/>
</dbReference>
<evidence type="ECO:0000256" key="15">
    <source>
        <dbReference type="ARBA" id="ARBA00023170"/>
    </source>
</evidence>
<evidence type="ECO:0000256" key="4">
    <source>
        <dbReference type="ARBA" id="ARBA00022553"/>
    </source>
</evidence>
<keyword evidence="12 18" id="KW-0067">ATP-binding</keyword>
<dbReference type="Pfam" id="PF07714">
    <property type="entry name" value="PK_Tyr_Ser-Thr"/>
    <property type="match status" value="1"/>
</dbReference>
<evidence type="ECO:0000256" key="20">
    <source>
        <dbReference type="SAM" id="Phobius"/>
    </source>
</evidence>
<keyword evidence="4" id="KW-0597">Phosphoprotein</keyword>
<keyword evidence="3" id="KW-0723">Serine/threonine-protein kinase</keyword>
<dbReference type="CDD" id="cd14066">
    <property type="entry name" value="STKc_IRAK"/>
    <property type="match status" value="1"/>
</dbReference>
<reference evidence="23" key="1">
    <citation type="journal article" date="2023" name="bioRxiv">
        <title>Improved chromosome-level genome assembly for marigold (Tagetes erecta).</title>
        <authorList>
            <person name="Jiang F."/>
            <person name="Yuan L."/>
            <person name="Wang S."/>
            <person name="Wang H."/>
            <person name="Xu D."/>
            <person name="Wang A."/>
            <person name="Fan W."/>
        </authorList>
    </citation>
    <scope>NUCLEOTIDE SEQUENCE</scope>
    <source>
        <strain evidence="23">WSJ</strain>
        <tissue evidence="23">Leaf</tissue>
    </source>
</reference>
<evidence type="ECO:0000313" key="24">
    <source>
        <dbReference type="Proteomes" id="UP001229421"/>
    </source>
</evidence>
<dbReference type="SMART" id="SM00220">
    <property type="entry name" value="S_TKc"/>
    <property type="match status" value="1"/>
</dbReference>
<dbReference type="FunFam" id="3.30.200.20:FF:000394">
    <property type="entry name" value="Leucine-rich repeat receptor-like protein kinase"/>
    <property type="match status" value="1"/>
</dbReference>
<keyword evidence="11" id="KW-0418">Kinase</keyword>
<evidence type="ECO:0000313" key="23">
    <source>
        <dbReference type="EMBL" id="KAK1436872.1"/>
    </source>
</evidence>
<proteinExistence type="predicted"/>
<accession>A0AAD8LEC1</accession>
<dbReference type="GO" id="GO:0004674">
    <property type="term" value="F:protein serine/threonine kinase activity"/>
    <property type="evidence" value="ECO:0007669"/>
    <property type="project" value="UniProtKB-KW"/>
</dbReference>
<dbReference type="Gene3D" id="1.10.510.10">
    <property type="entry name" value="Transferase(Phosphotransferase) domain 1"/>
    <property type="match status" value="1"/>
</dbReference>
<comment type="caution">
    <text evidence="23">The sequence shown here is derived from an EMBL/GenBank/DDBJ whole genome shotgun (WGS) entry which is preliminary data.</text>
</comment>
<dbReference type="FunFam" id="1.10.510.10:FF:000146">
    <property type="entry name" value="LRR receptor-like serine/threonine-protein kinase IOS1"/>
    <property type="match status" value="1"/>
</dbReference>
<dbReference type="FunFam" id="3.80.10.10:FF:000129">
    <property type="entry name" value="Leucine-rich repeat receptor-like kinase"/>
    <property type="match status" value="1"/>
</dbReference>
<dbReference type="InterPro" id="IPR008271">
    <property type="entry name" value="Ser/Thr_kinase_AS"/>
</dbReference>
<evidence type="ECO:0000256" key="6">
    <source>
        <dbReference type="ARBA" id="ARBA00022679"/>
    </source>
</evidence>
<evidence type="ECO:0000256" key="14">
    <source>
        <dbReference type="ARBA" id="ARBA00023136"/>
    </source>
</evidence>
<dbReference type="EMBL" id="JAUHHV010000001">
    <property type="protein sequence ID" value="KAK1436872.1"/>
    <property type="molecule type" value="Genomic_DNA"/>
</dbReference>
<keyword evidence="10 18" id="KW-0547">Nucleotide-binding</keyword>
<dbReference type="Gene3D" id="2.60.120.430">
    <property type="entry name" value="Galactose-binding lectin"/>
    <property type="match status" value="1"/>
</dbReference>
<comment type="catalytic activity">
    <reaction evidence="17">
        <text>L-seryl-[protein] + ATP = O-phospho-L-seryl-[protein] + ADP + H(+)</text>
        <dbReference type="Rhea" id="RHEA:17989"/>
        <dbReference type="Rhea" id="RHEA-COMP:9863"/>
        <dbReference type="Rhea" id="RHEA-COMP:11604"/>
        <dbReference type="ChEBI" id="CHEBI:15378"/>
        <dbReference type="ChEBI" id="CHEBI:29999"/>
        <dbReference type="ChEBI" id="CHEBI:30616"/>
        <dbReference type="ChEBI" id="CHEBI:83421"/>
        <dbReference type="ChEBI" id="CHEBI:456216"/>
        <dbReference type="EC" id="2.7.11.1"/>
    </reaction>
</comment>
<evidence type="ECO:0000256" key="1">
    <source>
        <dbReference type="ARBA" id="ARBA00004167"/>
    </source>
</evidence>